<evidence type="ECO:0000313" key="2">
    <source>
        <dbReference type="Proteomes" id="UP000032024"/>
    </source>
</evidence>
<reference evidence="2" key="1">
    <citation type="submission" date="2015-01" db="EMBL/GenBank/DDBJ databases">
        <title>Comparative genome analysis of Bacillus coagulans HM-08, Clostridium butyricum HM-68, Bacillus subtilis HM-66 and Bacillus paralicheniformis BL-09.</title>
        <authorList>
            <person name="Zhang H."/>
        </authorList>
    </citation>
    <scope>NUCLEOTIDE SEQUENCE [LARGE SCALE GENOMIC DNA]</scope>
    <source>
        <strain evidence="2">HM-08</strain>
    </source>
</reference>
<evidence type="ECO:0000313" key="1">
    <source>
        <dbReference type="EMBL" id="AJO22572.1"/>
    </source>
</evidence>
<name>A0AAN0T492_HEYCO</name>
<organism evidence="1 2">
    <name type="scientific">Heyndrickxia coagulans</name>
    <name type="common">Weizmannia coagulans</name>
    <dbReference type="NCBI Taxonomy" id="1398"/>
    <lineage>
        <taxon>Bacteria</taxon>
        <taxon>Bacillati</taxon>
        <taxon>Bacillota</taxon>
        <taxon>Bacilli</taxon>
        <taxon>Bacillales</taxon>
        <taxon>Bacillaceae</taxon>
        <taxon>Heyndrickxia</taxon>
    </lineage>
</organism>
<protein>
    <submittedName>
        <fullName evidence="1">Uncharacterized protein</fullName>
    </submittedName>
</protein>
<accession>A0AAN0T492</accession>
<proteinExistence type="predicted"/>
<dbReference type="AlphaFoldDB" id="A0AAN0T492"/>
<dbReference type="Proteomes" id="UP000032024">
    <property type="component" value="Chromosome"/>
</dbReference>
<keyword evidence="2" id="KW-1185">Reference proteome</keyword>
<dbReference type="EMBL" id="CP010525">
    <property type="protein sequence ID" value="AJO22572.1"/>
    <property type="molecule type" value="Genomic_DNA"/>
</dbReference>
<gene>
    <name evidence="1" type="ORF">SB48_HM08orf02811</name>
</gene>
<sequence>MKRGKQAETVFASTRFFKIFLLKKTRHIFFCFSVFIYSQNGASVL</sequence>